<organism evidence="2 3">
    <name type="scientific">Snodgrassella alvi</name>
    <dbReference type="NCBI Taxonomy" id="1196083"/>
    <lineage>
        <taxon>Bacteria</taxon>
        <taxon>Pseudomonadati</taxon>
        <taxon>Pseudomonadota</taxon>
        <taxon>Betaproteobacteria</taxon>
        <taxon>Neisseriales</taxon>
        <taxon>Neisseriaceae</taxon>
        <taxon>Snodgrassella</taxon>
    </lineage>
</organism>
<comment type="caution">
    <text evidence="2">The sequence shown here is derived from an EMBL/GenBank/DDBJ whole genome shotgun (WGS) entry which is preliminary data.</text>
</comment>
<keyword evidence="1" id="KW-0812">Transmembrane</keyword>
<dbReference type="RefSeq" id="WP_100113921.1">
    <property type="nucleotide sequence ID" value="NZ_MDVB01000091.1"/>
</dbReference>
<dbReference type="EMBL" id="MDVB01000091">
    <property type="protein sequence ID" value="PIT13849.1"/>
    <property type="molecule type" value="Genomic_DNA"/>
</dbReference>
<accession>A0A2N9WSL0</accession>
<name>A0A2N9WSL0_9NEIS</name>
<feature type="transmembrane region" description="Helical" evidence="1">
    <location>
        <begin position="14"/>
        <end position="34"/>
    </location>
</feature>
<dbReference type="AlphaFoldDB" id="A0A2N9WSL0"/>
<evidence type="ECO:0000313" key="3">
    <source>
        <dbReference type="Proteomes" id="UP000231293"/>
    </source>
</evidence>
<sequence>MEKEYTGATFVKRFLISLGSLIIGSPCFFIGIVGDEKAFPVLRFLRILPMPEYMDDRDIFYFTLGVMAFFATVILLIMMFGWIFNVSSNCFLKILVVIGCCCGLPNAFVCLTIGGMLLGIGFLILPATFLACYLVRWYLKGGAKYQPEVKPALKMKIKFD</sequence>
<keyword evidence="1" id="KW-1133">Transmembrane helix</keyword>
<proteinExistence type="predicted"/>
<dbReference type="Proteomes" id="UP000231293">
    <property type="component" value="Unassembled WGS sequence"/>
</dbReference>
<feature type="transmembrane region" description="Helical" evidence="1">
    <location>
        <begin position="91"/>
        <end position="114"/>
    </location>
</feature>
<protein>
    <submittedName>
        <fullName evidence="2">Uncharacterized protein</fullName>
    </submittedName>
</protein>
<evidence type="ECO:0000256" key="1">
    <source>
        <dbReference type="SAM" id="Phobius"/>
    </source>
</evidence>
<keyword evidence="1" id="KW-0472">Membrane</keyword>
<evidence type="ECO:0000313" key="2">
    <source>
        <dbReference type="EMBL" id="PIT13849.1"/>
    </source>
</evidence>
<reference evidence="2 3" key="1">
    <citation type="journal article" date="2017" name="MBio">
        <title>Type VI secretion-mediated competition in the bee gut microbiome.</title>
        <authorList>
            <person name="Steele M.I."/>
            <person name="Kwong W.K."/>
            <person name="Powell J.E."/>
            <person name="Whiteley M."/>
            <person name="Moran N.A."/>
        </authorList>
    </citation>
    <scope>NUCLEOTIDE SEQUENCE [LARGE SCALE GENOMIC DNA]</scope>
    <source>
        <strain evidence="2 3">App2-2</strain>
    </source>
</reference>
<gene>
    <name evidence="2" type="ORF">BGI32_08575</name>
</gene>
<feature type="transmembrane region" description="Helical" evidence="1">
    <location>
        <begin position="120"/>
        <end position="139"/>
    </location>
</feature>
<feature type="transmembrane region" description="Helical" evidence="1">
    <location>
        <begin position="59"/>
        <end position="84"/>
    </location>
</feature>